<feature type="domain" description="G" evidence="1">
    <location>
        <begin position="13"/>
        <end position="75"/>
    </location>
</feature>
<dbReference type="RefSeq" id="WP_340542809.1">
    <property type="nucleotide sequence ID" value="NZ_JBBLXS010001527.1"/>
</dbReference>
<evidence type="ECO:0000259" key="1">
    <source>
        <dbReference type="Pfam" id="PF01926"/>
    </source>
</evidence>
<evidence type="ECO:0000313" key="3">
    <source>
        <dbReference type="Proteomes" id="UP001384579"/>
    </source>
</evidence>
<dbReference type="EMBL" id="JBBLXS010001527">
    <property type="protein sequence ID" value="MEK0189697.1"/>
    <property type="molecule type" value="Genomic_DNA"/>
</dbReference>
<comment type="caution">
    <text evidence="2">The sequence shown here is derived from an EMBL/GenBank/DDBJ whole genome shotgun (WGS) entry which is preliminary data.</text>
</comment>
<dbReference type="Proteomes" id="UP001384579">
    <property type="component" value="Unassembled WGS sequence"/>
</dbReference>
<name>A0ABU8YYY3_9CYAN</name>
<dbReference type="InterPro" id="IPR027417">
    <property type="entry name" value="P-loop_NTPase"/>
</dbReference>
<sequence length="103" mass="11420">MSPKLPLSQNISIAVVGHTNTGKTTLIRTLMKTSIGEVGDSANVTKKGQSYFFEGLQATFIDAPGFQYASNLMMYLDSLNENPEFKMSQSWQEKMVYDMNAIA</sequence>
<dbReference type="Gene3D" id="3.40.50.300">
    <property type="entry name" value="P-loop containing nucleotide triphosphate hydrolases"/>
    <property type="match status" value="1"/>
</dbReference>
<reference evidence="2 3" key="1">
    <citation type="journal article" date="2020" name="Harmful Algae">
        <title>Molecular and morphological characterization of a novel dihydroanatoxin-a producing Microcoleus species (cyanobacteria) from the Russian River, California, USA.</title>
        <authorList>
            <person name="Conklin K.Y."/>
            <person name="Stancheva R."/>
            <person name="Otten T.G."/>
            <person name="Fadness R."/>
            <person name="Boyer G.L."/>
            <person name="Read B."/>
            <person name="Zhang X."/>
            <person name="Sheath R.G."/>
        </authorList>
    </citation>
    <scope>NUCLEOTIDE SEQUENCE [LARGE SCALE GENOMIC DNA]</scope>
    <source>
        <strain evidence="2 3">PTRS2</strain>
    </source>
</reference>
<dbReference type="Pfam" id="PF01926">
    <property type="entry name" value="MMR_HSR1"/>
    <property type="match status" value="1"/>
</dbReference>
<accession>A0ABU8YYY3</accession>
<dbReference type="InterPro" id="IPR006073">
    <property type="entry name" value="GTP-bd"/>
</dbReference>
<organism evidence="2 3">
    <name type="scientific">Microcoleus anatoxicus PTRS2</name>
    <dbReference type="NCBI Taxonomy" id="2705321"/>
    <lineage>
        <taxon>Bacteria</taxon>
        <taxon>Bacillati</taxon>
        <taxon>Cyanobacteriota</taxon>
        <taxon>Cyanophyceae</taxon>
        <taxon>Oscillatoriophycideae</taxon>
        <taxon>Oscillatoriales</taxon>
        <taxon>Microcoleaceae</taxon>
        <taxon>Microcoleus</taxon>
        <taxon>Microcoleus anatoxicus</taxon>
    </lineage>
</organism>
<proteinExistence type="predicted"/>
<gene>
    <name evidence="2" type="ORF">WMG39_33360</name>
</gene>
<keyword evidence="3" id="KW-1185">Reference proteome</keyword>
<protein>
    <submittedName>
        <fullName evidence="2">GTPase</fullName>
    </submittedName>
</protein>
<feature type="non-terminal residue" evidence="2">
    <location>
        <position position="103"/>
    </location>
</feature>
<evidence type="ECO:0000313" key="2">
    <source>
        <dbReference type="EMBL" id="MEK0189697.1"/>
    </source>
</evidence>
<dbReference type="SUPFAM" id="SSF52540">
    <property type="entry name" value="P-loop containing nucleoside triphosphate hydrolases"/>
    <property type="match status" value="1"/>
</dbReference>